<reference evidence="2" key="1">
    <citation type="submission" date="2023-06" db="EMBL/GenBank/DDBJ databases">
        <title>Phylogenetic Diversity of Rhizobium strains.</title>
        <authorList>
            <person name="Moura F.T."/>
            <person name="Helene L.C.F."/>
            <person name="Hungria M."/>
        </authorList>
    </citation>
    <scope>NUCLEOTIDE SEQUENCE</scope>
    <source>
        <strain evidence="2">CCGE524</strain>
    </source>
</reference>
<dbReference type="Proteomes" id="UP001172630">
    <property type="component" value="Unassembled WGS sequence"/>
</dbReference>
<evidence type="ECO:0000313" key="3">
    <source>
        <dbReference type="Proteomes" id="UP001172630"/>
    </source>
</evidence>
<keyword evidence="1" id="KW-0812">Transmembrane</keyword>
<name>A0ABT7KT32_9HYPH</name>
<keyword evidence="3" id="KW-1185">Reference proteome</keyword>
<dbReference type="RefSeq" id="WP_285884784.1">
    <property type="nucleotide sequence ID" value="NZ_JARFYN010000111.1"/>
</dbReference>
<evidence type="ECO:0000256" key="1">
    <source>
        <dbReference type="SAM" id="Phobius"/>
    </source>
</evidence>
<gene>
    <name evidence="2" type="ORF">PY650_35715</name>
</gene>
<keyword evidence="1" id="KW-1133">Transmembrane helix</keyword>
<comment type="caution">
    <text evidence="2">The sequence shown here is derived from an EMBL/GenBank/DDBJ whole genome shotgun (WGS) entry which is preliminary data.</text>
</comment>
<keyword evidence="1" id="KW-0472">Membrane</keyword>
<evidence type="ECO:0000313" key="2">
    <source>
        <dbReference type="EMBL" id="MDL2410798.1"/>
    </source>
</evidence>
<dbReference type="EMBL" id="JARFYN010000111">
    <property type="protein sequence ID" value="MDL2410798.1"/>
    <property type="molecule type" value="Genomic_DNA"/>
</dbReference>
<proteinExistence type="predicted"/>
<sequence>MSDWRIPDWASVIGFIWAVGATVINIAQYCRKRQSDVLAHRFLSGLKASATEAQIPQINDEMERIKPSNKGR</sequence>
<organism evidence="2 3">
    <name type="scientific">Rhizobium calliandrae</name>
    <dbReference type="NCBI Taxonomy" id="1312182"/>
    <lineage>
        <taxon>Bacteria</taxon>
        <taxon>Pseudomonadati</taxon>
        <taxon>Pseudomonadota</taxon>
        <taxon>Alphaproteobacteria</taxon>
        <taxon>Hyphomicrobiales</taxon>
        <taxon>Rhizobiaceae</taxon>
        <taxon>Rhizobium/Agrobacterium group</taxon>
        <taxon>Rhizobium</taxon>
    </lineage>
</organism>
<protein>
    <submittedName>
        <fullName evidence="2">Uncharacterized protein</fullName>
    </submittedName>
</protein>
<accession>A0ABT7KT32</accession>
<feature type="transmembrane region" description="Helical" evidence="1">
    <location>
        <begin position="6"/>
        <end position="27"/>
    </location>
</feature>